<sequence length="738" mass="83075">MVDAAFEYILGQEGIVYVFTDLPKTKFKATPKAIFELVGPGEWKNLPTWAWDHGNFLFLGKRGLTPAVRERLRKSASRLDTNRYPKVKEGMAASNISYSAIVRRIGKGDPFQSWVRNQRLALSETLRSARVPISVKRERVMYMTAAVYNLFKVIARQNPRLLRRGLDRDLQAAANHASRTQDPQTLARVHASLWRVLLELDSAVKRSNVPLDLFSMVPAAGSKPFFTEVSETKGVSWEDIKEQAPPRETTASRGLSWDDVPSGRIEGMSSDAGRDLLRKQNAVIQRIREERGVQNSKGVDSVMWICNPDGTDPKNGLLNVLHRARMFASTGVLDGDGDELPYMSSYHSRQYRRGVDEKDTITFFCEDHDFYTLLWKHAPGGRLDPVDIFYPTDHEIEIRIDNTAEIMRIPARDPSPLPTSSRRFPTRSPNTLHSRTRLPRRRQFLVPSPSRRRFPTRSPSNLHSRTRLTRRLRFPIPSTSSRRFPTRSPGNHHSLTRFTPQTAVPDPLPTQTAVPDPAHDPPSLARWLTPDDPGTRPDPIRPAVPVVGLGEEAATRSEENGEIEVEEDHYDVGIDGGRGGGGAAGPWGLSKRPGPADRKNMIVSGPGRDSGCILQASGDTDEELVEAVLEYIVEQEFVVFVITNIAKDRFRKVNGAYYVVPPSQALRLLPDWAWKHGNFAFIRPRSLTDAIRLRLQKAKNSYVKYGQLYPRITFLLSASEAAETTVEAYEELTEYTTI</sequence>
<feature type="compositionally biased region" description="Polar residues" evidence="1">
    <location>
        <begin position="418"/>
        <end position="433"/>
    </location>
</feature>
<dbReference type="AlphaFoldDB" id="A0A1Y1ISE5"/>
<organism evidence="2 3">
    <name type="scientific">Klebsormidium nitens</name>
    <name type="common">Green alga</name>
    <name type="synonym">Ulothrix nitens</name>
    <dbReference type="NCBI Taxonomy" id="105231"/>
    <lineage>
        <taxon>Eukaryota</taxon>
        <taxon>Viridiplantae</taxon>
        <taxon>Streptophyta</taxon>
        <taxon>Klebsormidiophyceae</taxon>
        <taxon>Klebsormidiales</taxon>
        <taxon>Klebsormidiaceae</taxon>
        <taxon>Klebsormidium</taxon>
    </lineage>
</organism>
<name>A0A1Y1ISE5_KLENI</name>
<proteinExistence type="predicted"/>
<feature type="compositionally biased region" description="Basic residues" evidence="1">
    <location>
        <begin position="464"/>
        <end position="473"/>
    </location>
</feature>
<accession>A0A1Y1ISE5</accession>
<evidence type="ECO:0000313" key="3">
    <source>
        <dbReference type="Proteomes" id="UP000054558"/>
    </source>
</evidence>
<protein>
    <submittedName>
        <fullName evidence="2">Uncharacterized protein</fullName>
    </submittedName>
</protein>
<keyword evidence="3" id="KW-1185">Reference proteome</keyword>
<evidence type="ECO:0000256" key="1">
    <source>
        <dbReference type="SAM" id="MobiDB-lite"/>
    </source>
</evidence>
<feature type="compositionally biased region" description="Low complexity" evidence="1">
    <location>
        <begin position="474"/>
        <end position="489"/>
    </location>
</feature>
<gene>
    <name evidence="2" type="ORF">KFL_010150070</name>
</gene>
<evidence type="ECO:0000313" key="2">
    <source>
        <dbReference type="EMBL" id="GAQ92449.1"/>
    </source>
</evidence>
<reference evidence="2 3" key="1">
    <citation type="journal article" date="2014" name="Nat. Commun.">
        <title>Klebsormidium flaccidum genome reveals primary factors for plant terrestrial adaptation.</title>
        <authorList>
            <person name="Hori K."/>
            <person name="Maruyama F."/>
            <person name="Fujisawa T."/>
            <person name="Togashi T."/>
            <person name="Yamamoto N."/>
            <person name="Seo M."/>
            <person name="Sato S."/>
            <person name="Yamada T."/>
            <person name="Mori H."/>
            <person name="Tajima N."/>
            <person name="Moriyama T."/>
            <person name="Ikeuchi M."/>
            <person name="Watanabe M."/>
            <person name="Wada H."/>
            <person name="Kobayashi K."/>
            <person name="Saito M."/>
            <person name="Masuda T."/>
            <person name="Sasaki-Sekimoto Y."/>
            <person name="Mashiguchi K."/>
            <person name="Awai K."/>
            <person name="Shimojima M."/>
            <person name="Masuda S."/>
            <person name="Iwai M."/>
            <person name="Nobusawa T."/>
            <person name="Narise T."/>
            <person name="Kondo S."/>
            <person name="Saito H."/>
            <person name="Sato R."/>
            <person name="Murakawa M."/>
            <person name="Ihara Y."/>
            <person name="Oshima-Yamada Y."/>
            <person name="Ohtaka K."/>
            <person name="Satoh M."/>
            <person name="Sonobe K."/>
            <person name="Ishii M."/>
            <person name="Ohtani R."/>
            <person name="Kanamori-Sato M."/>
            <person name="Honoki R."/>
            <person name="Miyazaki D."/>
            <person name="Mochizuki H."/>
            <person name="Umetsu J."/>
            <person name="Higashi K."/>
            <person name="Shibata D."/>
            <person name="Kamiya Y."/>
            <person name="Sato N."/>
            <person name="Nakamura Y."/>
            <person name="Tabata S."/>
            <person name="Ida S."/>
            <person name="Kurokawa K."/>
            <person name="Ohta H."/>
        </authorList>
    </citation>
    <scope>NUCLEOTIDE SEQUENCE [LARGE SCALE GENOMIC DNA]</scope>
    <source>
        <strain evidence="2 3">NIES-2285</strain>
    </source>
</reference>
<dbReference type="Proteomes" id="UP000054558">
    <property type="component" value="Unassembled WGS sequence"/>
</dbReference>
<feature type="compositionally biased region" description="Basic residues" evidence="1">
    <location>
        <begin position="434"/>
        <end position="443"/>
    </location>
</feature>
<feature type="region of interest" description="Disordered" evidence="1">
    <location>
        <begin position="577"/>
        <end position="596"/>
    </location>
</feature>
<dbReference type="EMBL" id="DF237964">
    <property type="protein sequence ID" value="GAQ92449.1"/>
    <property type="molecule type" value="Genomic_DNA"/>
</dbReference>
<feature type="region of interest" description="Disordered" evidence="1">
    <location>
        <begin position="410"/>
        <end position="543"/>
    </location>
</feature>
<feature type="region of interest" description="Disordered" evidence="1">
    <location>
        <begin position="241"/>
        <end position="262"/>
    </location>
</feature>
<feature type="compositionally biased region" description="Polar residues" evidence="1">
    <location>
        <begin position="491"/>
        <end position="502"/>
    </location>
</feature>